<dbReference type="EC" id="3.1.1.1" evidence="1"/>
<organism evidence="1 2">
    <name type="scientific">Catenuloplanes nepalensis</name>
    <dbReference type="NCBI Taxonomy" id="587533"/>
    <lineage>
        <taxon>Bacteria</taxon>
        <taxon>Bacillati</taxon>
        <taxon>Actinomycetota</taxon>
        <taxon>Actinomycetes</taxon>
        <taxon>Micromonosporales</taxon>
        <taxon>Micromonosporaceae</taxon>
        <taxon>Catenuloplanes</taxon>
    </lineage>
</organism>
<accession>A0ABT9MMH7</accession>
<gene>
    <name evidence="1" type="ORF">J2S43_000758</name>
</gene>
<dbReference type="RefSeq" id="WP_306827146.1">
    <property type="nucleotide sequence ID" value="NZ_JAUSRA010000001.1"/>
</dbReference>
<evidence type="ECO:0000313" key="2">
    <source>
        <dbReference type="Proteomes" id="UP001240984"/>
    </source>
</evidence>
<keyword evidence="1" id="KW-0378">Hydrolase</keyword>
<sequence length="314" mass="33510">MSVTRVPVRIVVAILAVLLIAVLALFAWPLDSDGLHPPAQRLSADAARAAIAERAAREEAEPGLRAECRSRALLHDAPVAKSVLMLHGFTDCPAQFAELAQVYFERGYNVYVPLAPRHGFPDRTAIAGMQARELAEYASGALDVAVALGDETGVIGMSGGGVLATWLTTNRVDDVRHLLAISPFYRPAPSQAPPIVIKPFTVLFGFRLVPDVVNGNDFSFAALAQYLRLGLTMDTGRDDGNLATIAVVTSPNDDFIDLGRAVSIPRDIAEGRGLRLTAREIPADTGIGHDAVDPAGLGDAKDALYEQYVSLYEG</sequence>
<keyword evidence="2" id="KW-1185">Reference proteome</keyword>
<dbReference type="InterPro" id="IPR029058">
    <property type="entry name" value="AB_hydrolase_fold"/>
</dbReference>
<name>A0ABT9MMH7_9ACTN</name>
<dbReference type="EMBL" id="JAUSRA010000001">
    <property type="protein sequence ID" value="MDP9792246.1"/>
    <property type="molecule type" value="Genomic_DNA"/>
</dbReference>
<proteinExistence type="predicted"/>
<dbReference type="Proteomes" id="UP001240984">
    <property type="component" value="Unassembled WGS sequence"/>
</dbReference>
<dbReference type="SUPFAM" id="SSF53474">
    <property type="entry name" value="alpha/beta-Hydrolases"/>
    <property type="match status" value="1"/>
</dbReference>
<dbReference type="Gene3D" id="3.40.50.1820">
    <property type="entry name" value="alpha/beta hydrolase"/>
    <property type="match status" value="1"/>
</dbReference>
<reference evidence="1 2" key="1">
    <citation type="submission" date="2023-07" db="EMBL/GenBank/DDBJ databases">
        <title>Sequencing the genomes of 1000 actinobacteria strains.</title>
        <authorList>
            <person name="Klenk H.-P."/>
        </authorList>
    </citation>
    <scope>NUCLEOTIDE SEQUENCE [LARGE SCALE GENOMIC DNA]</scope>
    <source>
        <strain evidence="1 2">DSM 44710</strain>
    </source>
</reference>
<comment type="caution">
    <text evidence="1">The sequence shown here is derived from an EMBL/GenBank/DDBJ whole genome shotgun (WGS) entry which is preliminary data.</text>
</comment>
<evidence type="ECO:0000313" key="1">
    <source>
        <dbReference type="EMBL" id="MDP9792246.1"/>
    </source>
</evidence>
<dbReference type="GO" id="GO:0106435">
    <property type="term" value="F:carboxylesterase activity"/>
    <property type="evidence" value="ECO:0007669"/>
    <property type="project" value="UniProtKB-EC"/>
</dbReference>
<protein>
    <submittedName>
        <fullName evidence="1">Carboxylesterase</fullName>
        <ecNumber evidence="1">3.1.1.1</ecNumber>
    </submittedName>
</protein>